<accession>A0ABW7SB61</accession>
<proteinExistence type="predicted"/>
<protein>
    <submittedName>
        <fullName evidence="2">Glycerophosphodiester phosphodiesterase</fullName>
    </submittedName>
</protein>
<dbReference type="Pfam" id="PF13653">
    <property type="entry name" value="GDPD_2"/>
    <property type="match status" value="1"/>
</dbReference>
<sequence>DRVHQLGMDINVWTVDEPGAIRTMTGLGVDGIITDYPQTLTQRG</sequence>
<evidence type="ECO:0000313" key="3">
    <source>
        <dbReference type="Proteomes" id="UP001610810"/>
    </source>
</evidence>
<gene>
    <name evidence="2" type="ORF">ACH3YB_38445</name>
</gene>
<feature type="domain" description="GP-PDE" evidence="1">
    <location>
        <begin position="1"/>
        <end position="44"/>
    </location>
</feature>
<dbReference type="SUPFAM" id="SSF51695">
    <property type="entry name" value="PLC-like phosphodiesterases"/>
    <property type="match status" value="1"/>
</dbReference>
<dbReference type="Gene3D" id="3.20.20.190">
    <property type="entry name" value="Phosphatidylinositol (PI) phosphodiesterase"/>
    <property type="match status" value="1"/>
</dbReference>
<reference evidence="2 3" key="1">
    <citation type="submission" date="2024-10" db="EMBL/GenBank/DDBJ databases">
        <authorList>
            <person name="Wannawong T."/>
            <person name="Kuncharoen N."/>
            <person name="Mhuantong W."/>
        </authorList>
    </citation>
    <scope>NUCLEOTIDE SEQUENCE [LARGE SCALE GENOMIC DNA]</scope>
    <source>
        <strain evidence="2 3">CALK1-4</strain>
    </source>
</reference>
<organism evidence="2 3">
    <name type="scientific">Streptomyces tendae</name>
    <dbReference type="NCBI Taxonomy" id="1932"/>
    <lineage>
        <taxon>Bacteria</taxon>
        <taxon>Bacillati</taxon>
        <taxon>Actinomycetota</taxon>
        <taxon>Actinomycetes</taxon>
        <taxon>Kitasatosporales</taxon>
        <taxon>Streptomycetaceae</taxon>
        <taxon>Streptomyces</taxon>
    </lineage>
</organism>
<feature type="non-terminal residue" evidence="2">
    <location>
        <position position="1"/>
    </location>
</feature>
<dbReference type="EMBL" id="JBIQWK010000021">
    <property type="protein sequence ID" value="MFI0577516.1"/>
    <property type="molecule type" value="Genomic_DNA"/>
</dbReference>
<dbReference type="InterPro" id="IPR030395">
    <property type="entry name" value="GP_PDE_dom"/>
</dbReference>
<dbReference type="PROSITE" id="PS51704">
    <property type="entry name" value="GP_PDE"/>
    <property type="match status" value="1"/>
</dbReference>
<dbReference type="Proteomes" id="UP001610810">
    <property type="component" value="Unassembled WGS sequence"/>
</dbReference>
<comment type="caution">
    <text evidence="2">The sequence shown here is derived from an EMBL/GenBank/DDBJ whole genome shotgun (WGS) entry which is preliminary data.</text>
</comment>
<keyword evidence="3" id="KW-1185">Reference proteome</keyword>
<name>A0ABW7SB61_STRTE</name>
<dbReference type="InterPro" id="IPR017946">
    <property type="entry name" value="PLC-like_Pdiesterase_TIM-brl"/>
</dbReference>
<evidence type="ECO:0000259" key="1">
    <source>
        <dbReference type="PROSITE" id="PS51704"/>
    </source>
</evidence>
<evidence type="ECO:0000313" key="2">
    <source>
        <dbReference type="EMBL" id="MFI0577516.1"/>
    </source>
</evidence>
<dbReference type="RefSeq" id="WP_398353754.1">
    <property type="nucleotide sequence ID" value="NZ_JBIQWK010000021.1"/>
</dbReference>